<accession>A0A5R8QFT6</accession>
<name>A0A5R8QFT6_9FIRM</name>
<dbReference type="NCBIfam" id="TIGR00091">
    <property type="entry name" value="tRNA (guanosine(46)-N7)-methyltransferase TrmB"/>
    <property type="match status" value="1"/>
</dbReference>
<dbReference type="PANTHER" id="PTHR23417:SF14">
    <property type="entry name" value="PENTACOTRIPEPTIDE-REPEAT REGION OF PRORP DOMAIN-CONTAINING PROTEIN"/>
    <property type="match status" value="1"/>
</dbReference>
<evidence type="ECO:0000256" key="8">
    <source>
        <dbReference type="ARBA" id="ARBA00060767"/>
    </source>
</evidence>
<evidence type="ECO:0000256" key="9">
    <source>
        <dbReference type="HAMAP-Rule" id="MF_01057"/>
    </source>
</evidence>
<feature type="binding site" evidence="9">
    <location>
        <position position="98"/>
    </location>
    <ligand>
        <name>S-adenosyl-L-methionine</name>
        <dbReference type="ChEBI" id="CHEBI:59789"/>
    </ligand>
</feature>
<dbReference type="InParanoid" id="A0A5R8QFT6"/>
<comment type="similarity">
    <text evidence="8 9">Belongs to the class I-like SAM-binding methyltransferase superfamily. TrmB family.</text>
</comment>
<dbReference type="InterPro" id="IPR029063">
    <property type="entry name" value="SAM-dependent_MTases_sf"/>
</dbReference>
<evidence type="ECO:0000256" key="4">
    <source>
        <dbReference type="ARBA" id="ARBA00022679"/>
    </source>
</evidence>
<dbReference type="FunCoup" id="A0A5R8QFT6">
    <property type="interactions" value="293"/>
</dbReference>
<keyword evidence="5 9" id="KW-0949">S-adenosyl-L-methionine</keyword>
<dbReference type="EC" id="2.1.1.33" evidence="9"/>
<protein>
    <recommendedName>
        <fullName evidence="9">tRNA (guanine-N(7)-)-methyltransferase</fullName>
        <ecNumber evidence="9">2.1.1.33</ecNumber>
    </recommendedName>
    <alternativeName>
        <fullName evidence="9">tRNA (guanine(46)-N(7))-methyltransferase</fullName>
    </alternativeName>
    <alternativeName>
        <fullName evidence="9">tRNA(m7G46)-methyltransferase</fullName>
    </alternativeName>
</protein>
<comment type="caution">
    <text evidence="10">The sequence shown here is derived from an EMBL/GenBank/DDBJ whole genome shotgun (WGS) entry which is preliminary data.</text>
</comment>
<dbReference type="Pfam" id="PF02390">
    <property type="entry name" value="Methyltransf_4"/>
    <property type="match status" value="1"/>
</dbReference>
<comment type="caution">
    <text evidence="9">Lacks conserved residue(s) required for the propagation of feature annotation.</text>
</comment>
<keyword evidence="6 9" id="KW-0819">tRNA processing</keyword>
<dbReference type="GO" id="GO:0008176">
    <property type="term" value="F:tRNA (guanine(46)-N7)-methyltransferase activity"/>
    <property type="evidence" value="ECO:0007669"/>
    <property type="project" value="UniProtKB-UniRule"/>
</dbReference>
<dbReference type="InterPro" id="IPR055361">
    <property type="entry name" value="tRNA_methyltr_TrmB_bact"/>
</dbReference>
<dbReference type="NCBIfam" id="NF001080">
    <property type="entry name" value="PRK00121.2-2"/>
    <property type="match status" value="1"/>
</dbReference>
<evidence type="ECO:0000256" key="6">
    <source>
        <dbReference type="ARBA" id="ARBA00022694"/>
    </source>
</evidence>
<proteinExistence type="inferred from homology"/>
<dbReference type="PROSITE" id="PS51625">
    <property type="entry name" value="SAM_MT_TRMB"/>
    <property type="match status" value="1"/>
</dbReference>
<feature type="binding site" evidence="9">
    <location>
        <begin position="193"/>
        <end position="196"/>
    </location>
    <ligand>
        <name>substrate</name>
    </ligand>
</feature>
<dbReference type="RefSeq" id="WP_138190291.1">
    <property type="nucleotide sequence ID" value="NZ_VBWP01000002.1"/>
</dbReference>
<feature type="binding site" evidence="9">
    <location>
        <position position="69"/>
    </location>
    <ligand>
        <name>S-adenosyl-L-methionine</name>
        <dbReference type="ChEBI" id="CHEBI:59789"/>
    </ligand>
</feature>
<dbReference type="PANTHER" id="PTHR23417">
    <property type="entry name" value="3-DEOXY-D-MANNO-OCTULOSONIC-ACID TRANSFERASE/TRNA GUANINE-N 7 - -METHYLTRANSFERASE"/>
    <property type="match status" value="1"/>
</dbReference>
<dbReference type="OrthoDB" id="9802090at2"/>
<dbReference type="SUPFAM" id="SSF53335">
    <property type="entry name" value="S-adenosyl-L-methionine-dependent methyltransferases"/>
    <property type="match status" value="1"/>
</dbReference>
<evidence type="ECO:0000256" key="7">
    <source>
        <dbReference type="ARBA" id="ARBA00060552"/>
    </source>
</evidence>
<evidence type="ECO:0000313" key="10">
    <source>
        <dbReference type="EMBL" id="TLG76654.1"/>
    </source>
</evidence>
<dbReference type="UniPathway" id="UPA00989"/>
<keyword evidence="11" id="KW-1185">Reference proteome</keyword>
<keyword evidence="3 9" id="KW-0489">Methyltransferase</keyword>
<comment type="pathway">
    <text evidence="7 9">tRNA modification; N(7)-methylguanine-tRNA biosynthesis.</text>
</comment>
<reference evidence="10 11" key="1">
    <citation type="submission" date="2019-05" db="EMBL/GenBank/DDBJ databases">
        <title>Culicoidintestinum kansasii gen. nov., sp. nov. from the gastrointestinal tract of the biting midge, Culicoides sonorensis.</title>
        <authorList>
            <person name="Neupane S."/>
            <person name="Ghosh A."/>
            <person name="Gunther S."/>
            <person name="Martin K."/>
            <person name="Zurek L."/>
        </authorList>
    </citation>
    <scope>NUCLEOTIDE SEQUENCE [LARGE SCALE GENOMIC DNA]</scope>
    <source>
        <strain evidence="10 11">CS-1</strain>
    </source>
</reference>
<comment type="catalytic activity">
    <reaction evidence="1 9">
        <text>guanosine(46) in tRNA + S-adenosyl-L-methionine = N(7)-methylguanosine(46) in tRNA + S-adenosyl-L-homocysteine</text>
        <dbReference type="Rhea" id="RHEA:42708"/>
        <dbReference type="Rhea" id="RHEA-COMP:10188"/>
        <dbReference type="Rhea" id="RHEA-COMP:10189"/>
        <dbReference type="ChEBI" id="CHEBI:57856"/>
        <dbReference type="ChEBI" id="CHEBI:59789"/>
        <dbReference type="ChEBI" id="CHEBI:74269"/>
        <dbReference type="ChEBI" id="CHEBI:74480"/>
        <dbReference type="EC" id="2.1.1.33"/>
    </reaction>
</comment>
<dbReference type="EMBL" id="VBWP01000002">
    <property type="protein sequence ID" value="TLG76654.1"/>
    <property type="molecule type" value="Genomic_DNA"/>
</dbReference>
<dbReference type="InterPro" id="IPR003358">
    <property type="entry name" value="tRNA_(Gua-N-7)_MeTrfase_Trmb"/>
</dbReference>
<evidence type="ECO:0000256" key="3">
    <source>
        <dbReference type="ARBA" id="ARBA00022603"/>
    </source>
</evidence>
<feature type="binding site" evidence="9">
    <location>
        <position position="124"/>
    </location>
    <ligand>
        <name>substrate</name>
    </ligand>
</feature>
<dbReference type="AlphaFoldDB" id="A0A5R8QFT6"/>
<feature type="binding site" evidence="9">
    <location>
        <position position="44"/>
    </location>
    <ligand>
        <name>S-adenosyl-L-methionine</name>
        <dbReference type="ChEBI" id="CHEBI:59789"/>
    </ligand>
</feature>
<comment type="function">
    <text evidence="2 9">Catalyzes the formation of N(7)-methylguanine at position 46 (m7G46) in tRNA.</text>
</comment>
<dbReference type="HAMAP" id="MF_01057">
    <property type="entry name" value="tRNA_methyltr_TrmB"/>
    <property type="match status" value="1"/>
</dbReference>
<gene>
    <name evidence="9 10" type="primary">trmB</name>
    <name evidence="10" type="ORF">FEZ08_03300</name>
</gene>
<dbReference type="Gene3D" id="3.40.50.150">
    <property type="entry name" value="Vaccinia Virus protein VP39"/>
    <property type="match status" value="1"/>
</dbReference>
<evidence type="ECO:0000313" key="11">
    <source>
        <dbReference type="Proteomes" id="UP000306912"/>
    </source>
</evidence>
<dbReference type="Proteomes" id="UP000306912">
    <property type="component" value="Unassembled WGS sequence"/>
</dbReference>
<dbReference type="FunFam" id="3.40.50.150:FF:000035">
    <property type="entry name" value="tRNA (guanine-N(7)-)-methyltransferase"/>
    <property type="match status" value="1"/>
</dbReference>
<feature type="binding site" evidence="9">
    <location>
        <position position="120"/>
    </location>
    <ligand>
        <name>S-adenosyl-L-methionine</name>
        <dbReference type="ChEBI" id="CHEBI:59789"/>
    </ligand>
</feature>
<keyword evidence="4 9" id="KW-0808">Transferase</keyword>
<evidence type="ECO:0000256" key="2">
    <source>
        <dbReference type="ARBA" id="ARBA00003015"/>
    </source>
</evidence>
<organism evidence="10 11">
    <name type="scientific">Culicoidibacter larvae</name>
    <dbReference type="NCBI Taxonomy" id="2579976"/>
    <lineage>
        <taxon>Bacteria</taxon>
        <taxon>Bacillati</taxon>
        <taxon>Bacillota</taxon>
        <taxon>Culicoidibacteria</taxon>
        <taxon>Culicoidibacterales</taxon>
        <taxon>Culicoidibacteraceae</taxon>
        <taxon>Culicoidibacter</taxon>
    </lineage>
</organism>
<dbReference type="GO" id="GO:0043527">
    <property type="term" value="C:tRNA methyltransferase complex"/>
    <property type="evidence" value="ECO:0007669"/>
    <property type="project" value="TreeGrafter"/>
</dbReference>
<sequence>MRLRNIPYAKEKLANHPELVILDGSVHKGAWHEVFGNSNPIAIEIGMGKGRFVIEMAKAHPAINFIGIERFDSVLVRALERGLEDPQCPPNLRFLHLDAELLTDNFADAEVTSVYLNFSDPWPKKRHAKRRLTAPQFLSRYQQILMADGYVCQKTDNMHLFESSLLSVNNYGMELLMVSLDLHNSDFEGNIMTEYEEKFAAKGQPIYRLEAKFAAK</sequence>
<evidence type="ECO:0000256" key="1">
    <source>
        <dbReference type="ARBA" id="ARBA00000142"/>
    </source>
</evidence>
<dbReference type="CDD" id="cd02440">
    <property type="entry name" value="AdoMet_MTases"/>
    <property type="match status" value="1"/>
</dbReference>
<feature type="binding site" evidence="9">
    <location>
        <position position="156"/>
    </location>
    <ligand>
        <name>substrate</name>
    </ligand>
</feature>
<evidence type="ECO:0000256" key="5">
    <source>
        <dbReference type="ARBA" id="ARBA00022691"/>
    </source>
</evidence>